<organism evidence="1 2">
    <name type="scientific">Dryococelus australis</name>
    <dbReference type="NCBI Taxonomy" id="614101"/>
    <lineage>
        <taxon>Eukaryota</taxon>
        <taxon>Metazoa</taxon>
        <taxon>Ecdysozoa</taxon>
        <taxon>Arthropoda</taxon>
        <taxon>Hexapoda</taxon>
        <taxon>Insecta</taxon>
        <taxon>Pterygota</taxon>
        <taxon>Neoptera</taxon>
        <taxon>Polyneoptera</taxon>
        <taxon>Phasmatodea</taxon>
        <taxon>Verophasmatodea</taxon>
        <taxon>Anareolatae</taxon>
        <taxon>Phasmatidae</taxon>
        <taxon>Eurycanthinae</taxon>
        <taxon>Dryococelus</taxon>
    </lineage>
</organism>
<evidence type="ECO:0000313" key="2">
    <source>
        <dbReference type="Proteomes" id="UP001159363"/>
    </source>
</evidence>
<reference evidence="1 2" key="1">
    <citation type="submission" date="2023-02" db="EMBL/GenBank/DDBJ databases">
        <title>LHISI_Scaffold_Assembly.</title>
        <authorList>
            <person name="Stuart O.P."/>
            <person name="Cleave R."/>
            <person name="Magrath M.J.L."/>
            <person name="Mikheyev A.S."/>
        </authorList>
    </citation>
    <scope>NUCLEOTIDE SEQUENCE [LARGE SCALE GENOMIC DNA]</scope>
    <source>
        <strain evidence="1">Daus_M_001</strain>
        <tissue evidence="1">Leg muscle</tissue>
    </source>
</reference>
<accession>A0ABQ9GDV3</accession>
<sequence length="89" mass="9881">MQDRKTYGQVTGTPEELQYPRSYLVEAEGAVYRHIGALDQKRPSKGKQAGIGNRTTVDWNFNLGIGENHRSPSSLNNADADLHITAVLR</sequence>
<comment type="caution">
    <text evidence="1">The sequence shown here is derived from an EMBL/GenBank/DDBJ whole genome shotgun (WGS) entry which is preliminary data.</text>
</comment>
<evidence type="ECO:0000313" key="1">
    <source>
        <dbReference type="EMBL" id="KAJ8869623.1"/>
    </source>
</evidence>
<dbReference type="Proteomes" id="UP001159363">
    <property type="component" value="Chromosome 12"/>
</dbReference>
<gene>
    <name evidence="1" type="ORF">PR048_028616</name>
</gene>
<protein>
    <submittedName>
        <fullName evidence="1">Uncharacterized protein</fullName>
    </submittedName>
</protein>
<name>A0ABQ9GDV3_9NEOP</name>
<dbReference type="EMBL" id="JARBHB010000013">
    <property type="protein sequence ID" value="KAJ8869623.1"/>
    <property type="molecule type" value="Genomic_DNA"/>
</dbReference>
<proteinExistence type="predicted"/>
<keyword evidence="2" id="KW-1185">Reference proteome</keyword>